<protein>
    <submittedName>
        <fullName evidence="1">Uncharacterized protein</fullName>
    </submittedName>
</protein>
<dbReference type="EMBL" id="JABEBT010000077">
    <property type="protein sequence ID" value="KAF7633406.1"/>
    <property type="molecule type" value="Genomic_DNA"/>
</dbReference>
<accession>A0A8S9ZJ73</accession>
<proteinExistence type="predicted"/>
<evidence type="ECO:0000313" key="2">
    <source>
        <dbReference type="Proteomes" id="UP000605970"/>
    </source>
</evidence>
<dbReference type="Proteomes" id="UP000605970">
    <property type="component" value="Unassembled WGS sequence"/>
</dbReference>
<dbReference type="AlphaFoldDB" id="A0A8S9ZJ73"/>
<evidence type="ECO:0000313" key="1">
    <source>
        <dbReference type="EMBL" id="KAF7633406.1"/>
    </source>
</evidence>
<reference evidence="1" key="1">
    <citation type="journal article" date="2020" name="Ecol. Evol.">
        <title>Genome structure and content of the rice root-knot nematode (Meloidogyne graminicola).</title>
        <authorList>
            <person name="Phan N.T."/>
            <person name="Danchin E.G.J."/>
            <person name="Klopp C."/>
            <person name="Perfus-Barbeoch L."/>
            <person name="Kozlowski D.K."/>
            <person name="Koutsovoulos G.D."/>
            <person name="Lopez-Roques C."/>
            <person name="Bouchez O."/>
            <person name="Zahm M."/>
            <person name="Besnard G."/>
            <person name="Bellafiore S."/>
        </authorList>
    </citation>
    <scope>NUCLEOTIDE SEQUENCE</scope>
    <source>
        <strain evidence="1">VN-18</strain>
    </source>
</reference>
<organism evidence="1 2">
    <name type="scientific">Meloidogyne graminicola</name>
    <dbReference type="NCBI Taxonomy" id="189291"/>
    <lineage>
        <taxon>Eukaryota</taxon>
        <taxon>Metazoa</taxon>
        <taxon>Ecdysozoa</taxon>
        <taxon>Nematoda</taxon>
        <taxon>Chromadorea</taxon>
        <taxon>Rhabditida</taxon>
        <taxon>Tylenchina</taxon>
        <taxon>Tylenchomorpha</taxon>
        <taxon>Tylenchoidea</taxon>
        <taxon>Meloidogynidae</taxon>
        <taxon>Meloidogyninae</taxon>
        <taxon>Meloidogyne</taxon>
    </lineage>
</organism>
<name>A0A8S9ZJ73_9BILA</name>
<comment type="caution">
    <text evidence="1">The sequence shown here is derived from an EMBL/GenBank/DDBJ whole genome shotgun (WGS) entry which is preliminary data.</text>
</comment>
<sequence length="78" mass="9244">MNIEQLKQQKYIKKVIPNELLINIFKSLKTNRFKEDFNDKTKFKTTMKKLLNYKKNLLISCSIINSVFGEANQKYIGI</sequence>
<gene>
    <name evidence="1" type="ORF">Mgra_00007199</name>
</gene>
<keyword evidence="2" id="KW-1185">Reference proteome</keyword>